<proteinExistence type="predicted"/>
<evidence type="ECO:0000259" key="1">
    <source>
        <dbReference type="Pfam" id="PF00266"/>
    </source>
</evidence>
<dbReference type="Gene3D" id="3.90.1150.10">
    <property type="entry name" value="Aspartate Aminotransferase, domain 1"/>
    <property type="match status" value="1"/>
</dbReference>
<dbReference type="Proteomes" id="UP000266615">
    <property type="component" value="Unassembled WGS sequence"/>
</dbReference>
<dbReference type="OrthoDB" id="7592443at2"/>
<dbReference type="PANTHER" id="PTHR43586:SF21">
    <property type="entry name" value="PYRIDOXAL PHOSPHATE (PLP)-DEPENDENT ASPARTATE AMINOTRANSFERASE SUPERFAMILY"/>
    <property type="match status" value="1"/>
</dbReference>
<protein>
    <submittedName>
        <fullName evidence="2">Cysteine desulfurase-like protein</fullName>
    </submittedName>
</protein>
<feature type="domain" description="Aminotransferase class V" evidence="1">
    <location>
        <begin position="22"/>
        <end position="393"/>
    </location>
</feature>
<accession>A0A3A4FCG5</accession>
<name>A0A3A4FCG5_9MICC</name>
<dbReference type="PANTHER" id="PTHR43586">
    <property type="entry name" value="CYSTEINE DESULFURASE"/>
    <property type="match status" value="1"/>
</dbReference>
<dbReference type="RefSeq" id="WP_119901841.1">
    <property type="nucleotide sequence ID" value="NZ_QYZP01000001.1"/>
</dbReference>
<dbReference type="AlphaFoldDB" id="A0A3A4FCG5"/>
<keyword evidence="3" id="KW-1185">Reference proteome</keyword>
<dbReference type="Gene3D" id="3.40.640.10">
    <property type="entry name" value="Type I PLP-dependent aspartate aminotransferase-like (Major domain)"/>
    <property type="match status" value="1"/>
</dbReference>
<dbReference type="InterPro" id="IPR015422">
    <property type="entry name" value="PyrdxlP-dep_Trfase_small"/>
</dbReference>
<dbReference type="InterPro" id="IPR000192">
    <property type="entry name" value="Aminotrans_V_dom"/>
</dbReference>
<dbReference type="SUPFAM" id="SSF53383">
    <property type="entry name" value="PLP-dependent transferases"/>
    <property type="match status" value="1"/>
</dbReference>
<reference evidence="2 3" key="1">
    <citation type="submission" date="2018-09" db="EMBL/GenBank/DDBJ databases">
        <title>Nesterenkonia natronophila sp. nov., an alkaliphilic actinobacteriume isolated from a soda lake, and emended description of the genus Nesterenkonia.</title>
        <authorList>
            <person name="Menes R.J."/>
            <person name="Iriarte A."/>
        </authorList>
    </citation>
    <scope>NUCLEOTIDE SEQUENCE [LARGE SCALE GENOMIC DNA]</scope>
    <source>
        <strain evidence="2 3">M8</strain>
    </source>
</reference>
<dbReference type="InterPro" id="IPR011340">
    <property type="entry name" value="Cys_dSase-rel"/>
</dbReference>
<evidence type="ECO:0000313" key="3">
    <source>
        <dbReference type="Proteomes" id="UP000266615"/>
    </source>
</evidence>
<dbReference type="EMBL" id="QYZP01000001">
    <property type="protein sequence ID" value="RJN32797.1"/>
    <property type="molecule type" value="Genomic_DNA"/>
</dbReference>
<sequence length="405" mass="43411">MVGLDADRLRTHFPALESGVAFFDAPGGTQTPRQVGEAIAETLTAPLSNRGLQSVSEMNAERVVRDFRHAFADLLAADPQGLVYGRSATQLTYDFSRHLSKHWGPDDEVVVTRLDHDSNVRPWVQAAERTGARLRWIDVDPETAELDTSALDSVLTTATRVVAVTAASNLVGTIPDVAALAEAAHSVGALVYVDGVHYTAHHHVDISELGADFFVCSPYKFLGPHCALLAAAPELLESITPDKLVPSPDDVPERFELGTLPYETMAGATAAVDFIAGLGSGSGDRRELLRNAHHLISTHEQALAARILQTLEQDLHGSVTVHSAAANRTPTLFLSFPGRRSQDVSAALHRAGVHAPAGSFYAYETFRRLGIDDQGGLRLGMAPYTTDDDVDRLLEALTSAVSAAT</sequence>
<gene>
    <name evidence="2" type="ORF">D3250_02960</name>
</gene>
<organism evidence="2 3">
    <name type="scientific">Nesterenkonia natronophila</name>
    <dbReference type="NCBI Taxonomy" id="2174932"/>
    <lineage>
        <taxon>Bacteria</taxon>
        <taxon>Bacillati</taxon>
        <taxon>Actinomycetota</taxon>
        <taxon>Actinomycetes</taxon>
        <taxon>Micrococcales</taxon>
        <taxon>Micrococcaceae</taxon>
        <taxon>Nesterenkonia</taxon>
    </lineage>
</organism>
<comment type="caution">
    <text evidence="2">The sequence shown here is derived from an EMBL/GenBank/DDBJ whole genome shotgun (WGS) entry which is preliminary data.</text>
</comment>
<dbReference type="NCBIfam" id="TIGR01976">
    <property type="entry name" value="am_tr_V_VC1184"/>
    <property type="match status" value="1"/>
</dbReference>
<evidence type="ECO:0000313" key="2">
    <source>
        <dbReference type="EMBL" id="RJN32797.1"/>
    </source>
</evidence>
<dbReference type="InterPro" id="IPR015424">
    <property type="entry name" value="PyrdxlP-dep_Trfase"/>
</dbReference>
<dbReference type="Pfam" id="PF00266">
    <property type="entry name" value="Aminotran_5"/>
    <property type="match status" value="1"/>
</dbReference>
<dbReference type="InterPro" id="IPR015421">
    <property type="entry name" value="PyrdxlP-dep_Trfase_major"/>
</dbReference>